<proteinExistence type="predicted"/>
<organism evidence="1 2">
    <name type="scientific">Actinacidiphila polyblastidii</name>
    <dbReference type="NCBI Taxonomy" id="3110430"/>
    <lineage>
        <taxon>Bacteria</taxon>
        <taxon>Bacillati</taxon>
        <taxon>Actinomycetota</taxon>
        <taxon>Actinomycetes</taxon>
        <taxon>Kitasatosporales</taxon>
        <taxon>Streptomycetaceae</taxon>
        <taxon>Actinacidiphila</taxon>
    </lineage>
</organism>
<reference evidence="1 2" key="1">
    <citation type="submission" date="2023-12" db="EMBL/GenBank/DDBJ databases">
        <title>Streptomyces sp. V4-01.</title>
        <authorList>
            <person name="Somphong A."/>
            <person name="Phongsopitanun W."/>
        </authorList>
    </citation>
    <scope>NUCLEOTIDE SEQUENCE [LARGE SCALE GENOMIC DNA]</scope>
    <source>
        <strain evidence="1 2">V4-01</strain>
    </source>
</reference>
<protein>
    <recommendedName>
        <fullName evidence="3">SAF domain-containing protein</fullName>
    </recommendedName>
</protein>
<dbReference type="RefSeq" id="WP_330799076.1">
    <property type="nucleotide sequence ID" value="NZ_JAZEWV010000029.1"/>
</dbReference>
<name>A0ABU7PHZ2_9ACTN</name>
<evidence type="ECO:0000313" key="2">
    <source>
        <dbReference type="Proteomes" id="UP001344658"/>
    </source>
</evidence>
<dbReference type="Proteomes" id="UP001344658">
    <property type="component" value="Unassembled WGS sequence"/>
</dbReference>
<gene>
    <name evidence="1" type="ORF">V2S66_26180</name>
</gene>
<dbReference type="EMBL" id="JAZEWV010000029">
    <property type="protein sequence ID" value="MEE4545444.1"/>
    <property type="molecule type" value="Genomic_DNA"/>
</dbReference>
<accession>A0ABU7PHZ2</accession>
<comment type="caution">
    <text evidence="1">The sequence shown here is derived from an EMBL/GenBank/DDBJ whole genome shotgun (WGS) entry which is preliminary data.</text>
</comment>
<sequence length="200" mass="19875">MAVLLILVGALGATVVVLRAGNKVSVVEIAEPVASGDRIPESALREVMISENTGLDFITWAQRGDLTSHYRAATDLTQGSVLVTSMITDQDNSLPAGKSLVGLSLKEGHYPQGLKEGDTVAAYFVGDASGRSSGSSAAADPLISGSLVVKAISGGGSSDGADGSGDTAVTVIADTSVAGALAVAASGDGVTLVIVPNGKH</sequence>
<keyword evidence="2" id="KW-1185">Reference proteome</keyword>
<evidence type="ECO:0008006" key="3">
    <source>
        <dbReference type="Google" id="ProtNLM"/>
    </source>
</evidence>
<evidence type="ECO:0000313" key="1">
    <source>
        <dbReference type="EMBL" id="MEE4545444.1"/>
    </source>
</evidence>